<dbReference type="Proteomes" id="UP000443843">
    <property type="component" value="Unassembled WGS sequence"/>
</dbReference>
<dbReference type="EMBL" id="WNXQ01000003">
    <property type="protein sequence ID" value="MWB77894.1"/>
    <property type="molecule type" value="Genomic_DNA"/>
</dbReference>
<dbReference type="GO" id="GO:0004806">
    <property type="term" value="F:triacylglycerol lipase activity"/>
    <property type="evidence" value="ECO:0007669"/>
    <property type="project" value="TreeGrafter"/>
</dbReference>
<organism evidence="2 3">
    <name type="scientific">Pseudooceanicola pacificus</name>
    <dbReference type="NCBI Taxonomy" id="2676438"/>
    <lineage>
        <taxon>Bacteria</taxon>
        <taxon>Pseudomonadati</taxon>
        <taxon>Pseudomonadota</taxon>
        <taxon>Alphaproteobacteria</taxon>
        <taxon>Rhodobacterales</taxon>
        <taxon>Paracoccaceae</taxon>
        <taxon>Pseudooceanicola</taxon>
    </lineage>
</organism>
<gene>
    <name evidence="2" type="ORF">GLS40_07655</name>
</gene>
<proteinExistence type="predicted"/>
<dbReference type="PANTHER" id="PTHR43433:SF5">
    <property type="entry name" value="AB HYDROLASE-1 DOMAIN-CONTAINING PROTEIN"/>
    <property type="match status" value="1"/>
</dbReference>
<dbReference type="GO" id="GO:0046503">
    <property type="term" value="P:glycerolipid catabolic process"/>
    <property type="evidence" value="ECO:0007669"/>
    <property type="project" value="TreeGrafter"/>
</dbReference>
<name>A0A844W5A0_9RHOB</name>
<dbReference type="RefSeq" id="WP_160382148.1">
    <property type="nucleotide sequence ID" value="NZ_WNXQ01000003.1"/>
</dbReference>
<dbReference type="PANTHER" id="PTHR43433">
    <property type="entry name" value="HYDROLASE, ALPHA/BETA FOLD FAMILY PROTEIN"/>
    <property type="match status" value="1"/>
</dbReference>
<dbReference type="Gene3D" id="3.40.50.1820">
    <property type="entry name" value="alpha/beta hydrolase"/>
    <property type="match status" value="1"/>
</dbReference>
<dbReference type="AlphaFoldDB" id="A0A844W5A0"/>
<evidence type="ECO:0000313" key="3">
    <source>
        <dbReference type="Proteomes" id="UP000443843"/>
    </source>
</evidence>
<keyword evidence="3" id="KW-1185">Reference proteome</keyword>
<dbReference type="SUPFAM" id="SSF53474">
    <property type="entry name" value="alpha/beta-Hydrolases"/>
    <property type="match status" value="1"/>
</dbReference>
<evidence type="ECO:0000313" key="2">
    <source>
        <dbReference type="EMBL" id="MWB77894.1"/>
    </source>
</evidence>
<evidence type="ECO:0000259" key="1">
    <source>
        <dbReference type="Pfam" id="PF00561"/>
    </source>
</evidence>
<reference evidence="2 3" key="1">
    <citation type="submission" date="2019-11" db="EMBL/GenBank/DDBJ databases">
        <title>Pseudooceanicola pacifica sp. nov., isolated from deep-sea sediment of the Pacific Ocean.</title>
        <authorList>
            <person name="Lyu L."/>
        </authorList>
    </citation>
    <scope>NUCLEOTIDE SEQUENCE [LARGE SCALE GENOMIC DNA]</scope>
    <source>
        <strain evidence="2 3">216_PA32_1</strain>
    </source>
</reference>
<dbReference type="InterPro" id="IPR000073">
    <property type="entry name" value="AB_hydrolase_1"/>
</dbReference>
<keyword evidence="2" id="KW-0378">Hydrolase</keyword>
<accession>A0A844W5A0</accession>
<sequence length="296" mass="31882">MPEAQVNGITIYYEVEGPDDGKPILLITGVGTQMTRFPKPFVDKLVARGYRVIRMDNRDIGLSQKFTDHGLPDFKEAMAAKAEGRQADLAYQLSDFAADGAALLDHLGIDKAHVAGFSMGGMIVQLMAIEHPDKVLSMASIMSNTANPDLPKATPEAMAALTTPRPDANADLDAFVAHGVASAKVIGSPAWPIPDDVLAANILSDYERSYHPTGFPRQYAAILATYDRRPFLQKLKLPCVAIHGVQDPLVPVEGGRDTAANIPGCELVEIDGMGHNLPPQIFDRIIDAMELATLKA</sequence>
<dbReference type="Pfam" id="PF00561">
    <property type="entry name" value="Abhydrolase_1"/>
    <property type="match status" value="1"/>
</dbReference>
<comment type="caution">
    <text evidence="2">The sequence shown here is derived from an EMBL/GenBank/DDBJ whole genome shotgun (WGS) entry which is preliminary data.</text>
</comment>
<feature type="domain" description="AB hydrolase-1" evidence="1">
    <location>
        <begin position="22"/>
        <end position="277"/>
    </location>
</feature>
<protein>
    <submittedName>
        <fullName evidence="2">Alpha/beta fold hydrolase</fullName>
    </submittedName>
</protein>
<dbReference type="InterPro" id="IPR029058">
    <property type="entry name" value="AB_hydrolase_fold"/>
</dbReference>
<dbReference type="InterPro" id="IPR050471">
    <property type="entry name" value="AB_hydrolase"/>
</dbReference>